<organism evidence="1 2">
    <name type="scientific">Choiromyces venosus 120613-1</name>
    <dbReference type="NCBI Taxonomy" id="1336337"/>
    <lineage>
        <taxon>Eukaryota</taxon>
        <taxon>Fungi</taxon>
        <taxon>Dikarya</taxon>
        <taxon>Ascomycota</taxon>
        <taxon>Pezizomycotina</taxon>
        <taxon>Pezizomycetes</taxon>
        <taxon>Pezizales</taxon>
        <taxon>Tuberaceae</taxon>
        <taxon>Choiromyces</taxon>
    </lineage>
</organism>
<gene>
    <name evidence="1" type="ORF">L873DRAFT_1796660</name>
</gene>
<reference evidence="1 2" key="1">
    <citation type="journal article" date="2018" name="Nat. Ecol. Evol.">
        <title>Pezizomycetes genomes reveal the molecular basis of ectomycorrhizal truffle lifestyle.</title>
        <authorList>
            <person name="Murat C."/>
            <person name="Payen T."/>
            <person name="Noel B."/>
            <person name="Kuo A."/>
            <person name="Morin E."/>
            <person name="Chen J."/>
            <person name="Kohler A."/>
            <person name="Krizsan K."/>
            <person name="Balestrini R."/>
            <person name="Da Silva C."/>
            <person name="Montanini B."/>
            <person name="Hainaut M."/>
            <person name="Levati E."/>
            <person name="Barry K.W."/>
            <person name="Belfiori B."/>
            <person name="Cichocki N."/>
            <person name="Clum A."/>
            <person name="Dockter R.B."/>
            <person name="Fauchery L."/>
            <person name="Guy J."/>
            <person name="Iotti M."/>
            <person name="Le Tacon F."/>
            <person name="Lindquist E.A."/>
            <person name="Lipzen A."/>
            <person name="Malagnac F."/>
            <person name="Mello A."/>
            <person name="Molinier V."/>
            <person name="Miyauchi S."/>
            <person name="Poulain J."/>
            <person name="Riccioni C."/>
            <person name="Rubini A."/>
            <person name="Sitrit Y."/>
            <person name="Splivallo R."/>
            <person name="Traeger S."/>
            <person name="Wang M."/>
            <person name="Zifcakova L."/>
            <person name="Wipf D."/>
            <person name="Zambonelli A."/>
            <person name="Paolocci F."/>
            <person name="Nowrousian M."/>
            <person name="Ottonello S."/>
            <person name="Baldrian P."/>
            <person name="Spatafora J.W."/>
            <person name="Henrissat B."/>
            <person name="Nagy L.G."/>
            <person name="Aury J.M."/>
            <person name="Wincker P."/>
            <person name="Grigoriev I.V."/>
            <person name="Bonfante P."/>
            <person name="Martin F.M."/>
        </authorList>
    </citation>
    <scope>NUCLEOTIDE SEQUENCE [LARGE SCALE GENOMIC DNA]</scope>
    <source>
        <strain evidence="1 2">120613-1</strain>
    </source>
</reference>
<dbReference type="OrthoDB" id="5453219at2759"/>
<evidence type="ECO:0000313" key="1">
    <source>
        <dbReference type="EMBL" id="RPA88418.1"/>
    </source>
</evidence>
<keyword evidence="2" id="KW-1185">Reference proteome</keyword>
<evidence type="ECO:0000313" key="2">
    <source>
        <dbReference type="Proteomes" id="UP000276215"/>
    </source>
</evidence>
<accession>A0A3N4IUI2</accession>
<dbReference type="AlphaFoldDB" id="A0A3N4IUI2"/>
<protein>
    <submittedName>
        <fullName evidence="1">Uncharacterized protein</fullName>
    </submittedName>
</protein>
<sequence length="179" mass="20210">MAGTLLPNELFSTAQLFAGEFLAMPPQLIWYAEDNIPVPAPSTSAAQPIKFVMVRYVSVTPGKDLDFEYWPDGTHNKISQSNRDLLAPTVTGSGAGPTNREKRFKEAIEIRSVWAIGDALLGLMNWRSPLVQLELTLLFDTPPRHWYNSKFAEEIQTRFDEKLESMVETLQLVHNRAFS</sequence>
<dbReference type="STRING" id="1336337.A0A3N4IUI2"/>
<dbReference type="Proteomes" id="UP000276215">
    <property type="component" value="Unassembled WGS sequence"/>
</dbReference>
<dbReference type="EMBL" id="ML121049">
    <property type="protein sequence ID" value="RPA88418.1"/>
    <property type="molecule type" value="Genomic_DNA"/>
</dbReference>
<name>A0A3N4IUI2_9PEZI</name>
<proteinExistence type="predicted"/>